<gene>
    <name evidence="4" type="primary">LOC100215229</name>
</gene>
<dbReference type="GeneID" id="100215229"/>
<accession>A0ABM4C248</accession>
<proteinExistence type="predicted"/>
<feature type="compositionally biased region" description="Basic and acidic residues" evidence="1">
    <location>
        <begin position="255"/>
        <end position="275"/>
    </location>
</feature>
<dbReference type="RefSeq" id="XP_065655622.1">
    <property type="nucleotide sequence ID" value="XM_065799550.1"/>
</dbReference>
<organism evidence="3 4">
    <name type="scientific">Hydra vulgaris</name>
    <name type="common">Hydra</name>
    <name type="synonym">Hydra attenuata</name>
    <dbReference type="NCBI Taxonomy" id="6087"/>
    <lineage>
        <taxon>Eukaryota</taxon>
        <taxon>Metazoa</taxon>
        <taxon>Cnidaria</taxon>
        <taxon>Hydrozoa</taxon>
        <taxon>Hydroidolina</taxon>
        <taxon>Anthoathecata</taxon>
        <taxon>Aplanulata</taxon>
        <taxon>Hydridae</taxon>
        <taxon>Hydra</taxon>
    </lineage>
</organism>
<dbReference type="Proteomes" id="UP001652625">
    <property type="component" value="Chromosome 06"/>
</dbReference>
<feature type="chain" id="PRO_5046649400" evidence="2">
    <location>
        <begin position="21"/>
        <end position="571"/>
    </location>
</feature>
<evidence type="ECO:0000313" key="3">
    <source>
        <dbReference type="Proteomes" id="UP001652625"/>
    </source>
</evidence>
<feature type="region of interest" description="Disordered" evidence="1">
    <location>
        <begin position="254"/>
        <end position="308"/>
    </location>
</feature>
<sequence length="571" mass="67115">MKLIFSRLAFILLVATCVQARYRFQNSDYQNGIDDPIDSNVLVERGYNQPPRRRYYKKEENIPRFVNYQSSYDFIRNFEGARRQLNNPYNWNRPHELNRELVGNNNFDKIEDPQKYVSQKKTANYPERNLFVSQENYDGKTGNFYTNGIDDDRNIDNSLMDSNYNSQNKVLDKAFLIKKNLQKDEFAFDNEDMSKKVKIEKENPLQQKLDDQKVDFVNGKENAQNQYNGEKKENLFEKDIASNKLTEETLTTLKLSEKKEENSKLPENDPEDSKLVENNPKPSTIAEKDLTASKLDKNNVSTSKISEKDTAPNKLAEIDLLNGKLDSPLQKGSENNQIEIITKESIVNKIPENRETSSTVKNIDPLKDIIFQDFIKSVMNRADEIVKPVITDNLIDKVRDYVRIKSKEDNEEKKNVLSTNDFLNVKNNIIVPKNELVDEEKKKEIIKNEEEKKEFPNHDLLKNNDKSVQNQENSFNAEKNDFEKTSNKFDNLFYDSPRNFYPDRVSDTEKIETQRNNDELENETEFEPYTPKKKVLNDLYMRSNGRDEMKREESDFMSVSRYRQKNYFRGF</sequence>
<protein>
    <submittedName>
        <fullName evidence="4">Ribonuclease 3 isoform X2</fullName>
    </submittedName>
</protein>
<feature type="signal peptide" evidence="2">
    <location>
        <begin position="1"/>
        <end position="20"/>
    </location>
</feature>
<feature type="compositionally biased region" description="Basic and acidic residues" evidence="1">
    <location>
        <begin position="286"/>
        <end position="297"/>
    </location>
</feature>
<evidence type="ECO:0000313" key="4">
    <source>
        <dbReference type="RefSeq" id="XP_065655622.1"/>
    </source>
</evidence>
<evidence type="ECO:0000256" key="2">
    <source>
        <dbReference type="SAM" id="SignalP"/>
    </source>
</evidence>
<evidence type="ECO:0000256" key="1">
    <source>
        <dbReference type="SAM" id="MobiDB-lite"/>
    </source>
</evidence>
<reference evidence="4" key="1">
    <citation type="submission" date="2025-08" db="UniProtKB">
        <authorList>
            <consortium name="RefSeq"/>
        </authorList>
    </citation>
    <scope>IDENTIFICATION</scope>
</reference>
<name>A0ABM4C248_HYDVU</name>
<keyword evidence="2" id="KW-0732">Signal</keyword>
<keyword evidence="3" id="KW-1185">Reference proteome</keyword>